<dbReference type="EMBL" id="BONZ01000133">
    <property type="protein sequence ID" value="GIH21456.1"/>
    <property type="molecule type" value="Genomic_DNA"/>
</dbReference>
<gene>
    <name evidence="2" type="ORF">Raf01_96280</name>
</gene>
<feature type="transmembrane region" description="Helical" evidence="1">
    <location>
        <begin position="45"/>
        <end position="64"/>
    </location>
</feature>
<name>A0A8J3R7I5_9ACTN</name>
<organism evidence="2 3">
    <name type="scientific">Rugosimonospora africana</name>
    <dbReference type="NCBI Taxonomy" id="556532"/>
    <lineage>
        <taxon>Bacteria</taxon>
        <taxon>Bacillati</taxon>
        <taxon>Actinomycetota</taxon>
        <taxon>Actinomycetes</taxon>
        <taxon>Micromonosporales</taxon>
        <taxon>Micromonosporaceae</taxon>
        <taxon>Rugosimonospora</taxon>
    </lineage>
</organism>
<keyword evidence="3" id="KW-1185">Reference proteome</keyword>
<evidence type="ECO:0000313" key="3">
    <source>
        <dbReference type="Proteomes" id="UP000642748"/>
    </source>
</evidence>
<keyword evidence="1" id="KW-0472">Membrane</keyword>
<dbReference type="InterPro" id="IPR021401">
    <property type="entry name" value="DUF3040"/>
</dbReference>
<keyword evidence="1" id="KW-1133">Transmembrane helix</keyword>
<evidence type="ECO:0000256" key="1">
    <source>
        <dbReference type="SAM" id="Phobius"/>
    </source>
</evidence>
<dbReference type="Pfam" id="PF11239">
    <property type="entry name" value="DUF3040"/>
    <property type="match status" value="1"/>
</dbReference>
<reference evidence="2" key="1">
    <citation type="submission" date="2021-01" db="EMBL/GenBank/DDBJ databases">
        <title>Whole genome shotgun sequence of Rugosimonospora africana NBRC 104875.</title>
        <authorList>
            <person name="Komaki H."/>
            <person name="Tamura T."/>
        </authorList>
    </citation>
    <scope>NUCLEOTIDE SEQUENCE</scope>
    <source>
        <strain evidence="2">NBRC 104875</strain>
    </source>
</reference>
<dbReference type="RefSeq" id="WP_203924838.1">
    <property type="nucleotide sequence ID" value="NZ_BONZ01000133.1"/>
</dbReference>
<evidence type="ECO:0000313" key="2">
    <source>
        <dbReference type="EMBL" id="GIH21456.1"/>
    </source>
</evidence>
<dbReference type="AlphaFoldDB" id="A0A8J3R7I5"/>
<keyword evidence="1" id="KW-0812">Transmembrane</keyword>
<protein>
    <recommendedName>
        <fullName evidence="4">DUF3040 domain-containing protein</fullName>
    </recommendedName>
</protein>
<dbReference type="Proteomes" id="UP000642748">
    <property type="component" value="Unassembled WGS sequence"/>
</dbReference>
<accession>A0A8J3R7I5</accession>
<comment type="caution">
    <text evidence="2">The sequence shown here is derived from an EMBL/GenBank/DDBJ whole genome shotgun (WGS) entry which is preliminary data.</text>
</comment>
<feature type="transmembrane region" description="Helical" evidence="1">
    <location>
        <begin position="70"/>
        <end position="87"/>
    </location>
</feature>
<evidence type="ECO:0008006" key="4">
    <source>
        <dbReference type="Google" id="ProtNLM"/>
    </source>
</evidence>
<sequence length="91" mass="10015">MLEPAERQQLRRIEQTVTSDDPRFAAGMARGEPWPPREYRRRQDLGLAVGLIAAPLVAAVGTMWSIRMAALGAILPVLAVLVLLLRAPSDR</sequence>
<proteinExistence type="predicted"/>